<sequence>MFFSKDLIEINGYNDFEGGEDLVSDNDLVK</sequence>
<keyword evidence="2" id="KW-1185">Reference proteome</keyword>
<comment type="caution">
    <text evidence="1">The sequence shown here is derived from an EMBL/GenBank/DDBJ whole genome shotgun (WGS) entry which is preliminary data.</text>
</comment>
<accession>A0ABU1S4X1</accession>
<dbReference type="Proteomes" id="UP001261871">
    <property type="component" value="Unassembled WGS sequence"/>
</dbReference>
<proteinExistence type="predicted"/>
<evidence type="ECO:0000313" key="1">
    <source>
        <dbReference type="EMBL" id="MDR6846083.1"/>
    </source>
</evidence>
<name>A0ABU1S4X1_9FLAO</name>
<reference evidence="1 2" key="1">
    <citation type="submission" date="2023-07" db="EMBL/GenBank/DDBJ databases">
        <title>Sorghum-associated microbial communities from plants grown in Nebraska, USA.</title>
        <authorList>
            <person name="Schachtman D."/>
        </authorList>
    </citation>
    <scope>NUCLEOTIDE SEQUENCE [LARGE SCALE GENOMIC DNA]</scope>
    <source>
        <strain evidence="1 2">BE124</strain>
    </source>
</reference>
<evidence type="ECO:0000313" key="2">
    <source>
        <dbReference type="Proteomes" id="UP001261871"/>
    </source>
</evidence>
<protein>
    <submittedName>
        <fullName evidence="1">Uncharacterized protein</fullName>
    </submittedName>
</protein>
<organism evidence="1 2">
    <name type="scientific">Flavobacterium granuli</name>
    <dbReference type="NCBI Taxonomy" id="280093"/>
    <lineage>
        <taxon>Bacteria</taxon>
        <taxon>Pseudomonadati</taxon>
        <taxon>Bacteroidota</taxon>
        <taxon>Flavobacteriia</taxon>
        <taxon>Flavobacteriales</taxon>
        <taxon>Flavobacteriaceae</taxon>
        <taxon>Flavobacterium</taxon>
    </lineage>
</organism>
<gene>
    <name evidence="1" type="ORF">J2W95_002794</name>
</gene>
<dbReference type="EMBL" id="JAVDTX010000006">
    <property type="protein sequence ID" value="MDR6846083.1"/>
    <property type="molecule type" value="Genomic_DNA"/>
</dbReference>